<protein>
    <submittedName>
        <fullName evidence="1">Uncharacterized protein</fullName>
    </submittedName>
</protein>
<keyword evidence="2" id="KW-1185">Reference proteome</keyword>
<name>A0AAV4D8Y1_9GAST</name>
<accession>A0AAV4D8Y1</accession>
<proteinExistence type="predicted"/>
<dbReference type="EMBL" id="BLXT01007613">
    <property type="protein sequence ID" value="GFO40396.1"/>
    <property type="molecule type" value="Genomic_DNA"/>
</dbReference>
<sequence length="222" mass="25148">MGGTIVSEPAVCSAEPVFKFERPPTPDKAYVKRCGQIQTYVKDDSRGYCLQINADPRFFINCQQALIACPFPPQHLLRTWFPVFHKNLQAITNTRIHSLDIRYDLKGNRTVFFGHYLQATCSVFADSFYTVAWELTSAASGYTIPPNDPRVQTTVVRCRSSSPVPSPRKVPCLVLNKAPVTWRKLPRVLSVILQSFRFLIFFLTNLERRADSLANHAALQVV</sequence>
<evidence type="ECO:0000313" key="1">
    <source>
        <dbReference type="EMBL" id="GFO40396.1"/>
    </source>
</evidence>
<organism evidence="1 2">
    <name type="scientific">Plakobranchus ocellatus</name>
    <dbReference type="NCBI Taxonomy" id="259542"/>
    <lineage>
        <taxon>Eukaryota</taxon>
        <taxon>Metazoa</taxon>
        <taxon>Spiralia</taxon>
        <taxon>Lophotrochozoa</taxon>
        <taxon>Mollusca</taxon>
        <taxon>Gastropoda</taxon>
        <taxon>Heterobranchia</taxon>
        <taxon>Euthyneura</taxon>
        <taxon>Panpulmonata</taxon>
        <taxon>Sacoglossa</taxon>
        <taxon>Placobranchoidea</taxon>
        <taxon>Plakobranchidae</taxon>
        <taxon>Plakobranchus</taxon>
    </lineage>
</organism>
<dbReference type="Proteomes" id="UP000735302">
    <property type="component" value="Unassembled WGS sequence"/>
</dbReference>
<evidence type="ECO:0000313" key="2">
    <source>
        <dbReference type="Proteomes" id="UP000735302"/>
    </source>
</evidence>
<gene>
    <name evidence="1" type="ORF">PoB_006690100</name>
</gene>
<comment type="caution">
    <text evidence="1">The sequence shown here is derived from an EMBL/GenBank/DDBJ whole genome shotgun (WGS) entry which is preliminary data.</text>
</comment>
<reference evidence="1 2" key="1">
    <citation type="journal article" date="2021" name="Elife">
        <title>Chloroplast acquisition without the gene transfer in kleptoplastic sea slugs, Plakobranchus ocellatus.</title>
        <authorList>
            <person name="Maeda T."/>
            <person name="Takahashi S."/>
            <person name="Yoshida T."/>
            <person name="Shimamura S."/>
            <person name="Takaki Y."/>
            <person name="Nagai Y."/>
            <person name="Toyoda A."/>
            <person name="Suzuki Y."/>
            <person name="Arimoto A."/>
            <person name="Ishii H."/>
            <person name="Satoh N."/>
            <person name="Nishiyama T."/>
            <person name="Hasebe M."/>
            <person name="Maruyama T."/>
            <person name="Minagawa J."/>
            <person name="Obokata J."/>
            <person name="Shigenobu S."/>
        </authorList>
    </citation>
    <scope>NUCLEOTIDE SEQUENCE [LARGE SCALE GENOMIC DNA]</scope>
</reference>
<dbReference type="AlphaFoldDB" id="A0AAV4D8Y1"/>